<evidence type="ECO:0000313" key="1">
    <source>
        <dbReference type="EMBL" id="MDQ0149490.1"/>
    </source>
</evidence>
<evidence type="ECO:0000313" key="2">
    <source>
        <dbReference type="Proteomes" id="UP001228504"/>
    </source>
</evidence>
<proteinExistence type="predicted"/>
<name>A0ABT9UT74_9FIRM</name>
<dbReference type="RefSeq" id="WP_307485010.1">
    <property type="nucleotide sequence ID" value="NZ_JAUSUF010000003.1"/>
</dbReference>
<dbReference type="Pfam" id="PF11213">
    <property type="entry name" value="DUF3006"/>
    <property type="match status" value="1"/>
</dbReference>
<dbReference type="Proteomes" id="UP001228504">
    <property type="component" value="Unassembled WGS sequence"/>
</dbReference>
<dbReference type="InterPro" id="IPR021377">
    <property type="entry name" value="DUF3006"/>
</dbReference>
<reference evidence="1 2" key="1">
    <citation type="submission" date="2023-07" db="EMBL/GenBank/DDBJ databases">
        <title>Genomic Encyclopedia of Type Strains, Phase IV (KMG-IV): sequencing the most valuable type-strain genomes for metagenomic binning, comparative biology and taxonomic classification.</title>
        <authorList>
            <person name="Goeker M."/>
        </authorList>
    </citation>
    <scope>NUCLEOTIDE SEQUENCE [LARGE SCALE GENOMIC DNA]</scope>
    <source>
        <strain evidence="1 2">DSM 20694</strain>
    </source>
</reference>
<comment type="caution">
    <text evidence="1">The sequence shown here is derived from an EMBL/GenBank/DDBJ whole genome shotgun (WGS) entry which is preliminary data.</text>
</comment>
<organism evidence="1 2">
    <name type="scientific">Eubacterium multiforme</name>
    <dbReference type="NCBI Taxonomy" id="83339"/>
    <lineage>
        <taxon>Bacteria</taxon>
        <taxon>Bacillati</taxon>
        <taxon>Bacillota</taxon>
        <taxon>Clostridia</taxon>
        <taxon>Eubacteriales</taxon>
        <taxon>Eubacteriaceae</taxon>
        <taxon>Eubacterium</taxon>
    </lineage>
</organism>
<accession>A0ABT9UT74</accession>
<gene>
    <name evidence="1" type="ORF">J2S18_001420</name>
</gene>
<dbReference type="EMBL" id="JAUSUF010000003">
    <property type="protein sequence ID" value="MDQ0149490.1"/>
    <property type="molecule type" value="Genomic_DNA"/>
</dbReference>
<keyword evidence="2" id="KW-1185">Reference proteome</keyword>
<protein>
    <recommendedName>
        <fullName evidence="3">DUF3006 domain-containing protein</fullName>
    </recommendedName>
</protein>
<evidence type="ECO:0008006" key="3">
    <source>
        <dbReference type="Google" id="ProtNLM"/>
    </source>
</evidence>
<sequence length="73" mass="9064">MKEIYIVDRKEDKYYVLESSDGKMINVNKDEIQRSLKEGDVIYKKNNKYYYDENETQRRKKDIRESMNEMWVE</sequence>